<dbReference type="GO" id="GO:0006139">
    <property type="term" value="P:nucleobase-containing compound metabolic process"/>
    <property type="evidence" value="ECO:0007669"/>
    <property type="project" value="UniProtKB-ARBA"/>
</dbReference>
<dbReference type="PANTHER" id="PTHR11455">
    <property type="entry name" value="CRYPTOCHROME"/>
    <property type="match status" value="1"/>
</dbReference>
<protein>
    <submittedName>
        <fullName evidence="8">Deoxyribodipyrimidine photo-lyase</fullName>
    </submittedName>
</protein>
<proteinExistence type="inferred from homology"/>
<name>A0A4V1M560_9BACT</name>
<comment type="cofactor">
    <cofactor evidence="1">
        <name>(6R)-5,10-methylene-5,6,7,8-tetrahydrofolate</name>
        <dbReference type="ChEBI" id="CHEBI:15636"/>
    </cofactor>
</comment>
<evidence type="ECO:0000256" key="1">
    <source>
        <dbReference type="ARBA" id="ARBA00001932"/>
    </source>
</evidence>
<feature type="binding site" evidence="5">
    <location>
        <position position="217"/>
    </location>
    <ligand>
        <name>FAD</name>
        <dbReference type="ChEBI" id="CHEBI:57692"/>
    </ligand>
</feature>
<dbReference type="Gene3D" id="1.10.579.10">
    <property type="entry name" value="DNA Cyclobutane Dipyrimidine Photolyase, subunit A, domain 3"/>
    <property type="match status" value="1"/>
</dbReference>
<feature type="binding site" evidence="5">
    <location>
        <position position="269"/>
    </location>
    <ligand>
        <name>FAD</name>
        <dbReference type="ChEBI" id="CHEBI:57692"/>
    </ligand>
</feature>
<dbReference type="EMBL" id="SDHY01000009">
    <property type="protein sequence ID" value="RXK46545.1"/>
    <property type="molecule type" value="Genomic_DNA"/>
</dbReference>
<evidence type="ECO:0000313" key="9">
    <source>
        <dbReference type="Proteomes" id="UP000289455"/>
    </source>
</evidence>
<accession>A0A4V1M560</accession>
<dbReference type="GO" id="GO:0006950">
    <property type="term" value="P:response to stress"/>
    <property type="evidence" value="ECO:0007669"/>
    <property type="project" value="UniProtKB-ARBA"/>
</dbReference>
<comment type="caution">
    <text evidence="8">The sequence shown here is derived from an EMBL/GenBank/DDBJ whole genome shotgun (WGS) entry which is preliminary data.</text>
</comment>
<keyword evidence="2 5" id="KW-0285">Flavoprotein</keyword>
<dbReference type="InterPro" id="IPR014729">
    <property type="entry name" value="Rossmann-like_a/b/a_fold"/>
</dbReference>
<evidence type="ECO:0000256" key="6">
    <source>
        <dbReference type="RuleBase" id="RU004182"/>
    </source>
</evidence>
<feature type="domain" description="Photolyase/cryptochrome alpha/beta" evidence="7">
    <location>
        <begin position="5"/>
        <end position="135"/>
    </location>
</feature>
<keyword evidence="4 6" id="KW-0157">Chromophore</keyword>
<dbReference type="PROSITE" id="PS00394">
    <property type="entry name" value="DNA_PHOTOLYASES_1_1"/>
    <property type="match status" value="1"/>
</dbReference>
<keyword evidence="3 5" id="KW-0274">FAD</keyword>
<dbReference type="GO" id="GO:0003904">
    <property type="term" value="F:deoxyribodipyrimidine photo-lyase activity"/>
    <property type="evidence" value="ECO:0007669"/>
    <property type="project" value="TreeGrafter"/>
</dbReference>
<dbReference type="PANTHER" id="PTHR11455:SF9">
    <property type="entry name" value="CRYPTOCHROME CIRCADIAN CLOCK 5 ISOFORM X1"/>
    <property type="match status" value="1"/>
</dbReference>
<dbReference type="InterPro" id="IPR036155">
    <property type="entry name" value="Crypto/Photolyase_N_sf"/>
</dbReference>
<evidence type="ECO:0000256" key="3">
    <source>
        <dbReference type="ARBA" id="ARBA00022827"/>
    </source>
</evidence>
<reference evidence="8 9" key="1">
    <citation type="submission" date="2019-01" db="EMBL/GenBank/DDBJ databases">
        <title>Cytophagaceae bacterium strain CAR-16.</title>
        <authorList>
            <person name="Chen W.-M."/>
        </authorList>
    </citation>
    <scope>NUCLEOTIDE SEQUENCE [LARGE SCALE GENOMIC DNA]</scope>
    <source>
        <strain evidence="8 9">CAR-16</strain>
    </source>
</reference>
<comment type="similarity">
    <text evidence="6">Belongs to the DNA photolyase family.</text>
</comment>
<dbReference type="AlphaFoldDB" id="A0A4V1M560"/>
<evidence type="ECO:0000313" key="8">
    <source>
        <dbReference type="EMBL" id="RXK46545.1"/>
    </source>
</evidence>
<dbReference type="InterPro" id="IPR002081">
    <property type="entry name" value="Cryptochrome/DNA_photolyase_1"/>
</dbReference>
<evidence type="ECO:0000256" key="4">
    <source>
        <dbReference type="ARBA" id="ARBA00022991"/>
    </source>
</evidence>
<dbReference type="Pfam" id="PF00875">
    <property type="entry name" value="DNA_photolyase"/>
    <property type="match status" value="1"/>
</dbReference>
<dbReference type="Pfam" id="PF03441">
    <property type="entry name" value="FAD_binding_7"/>
    <property type="match status" value="1"/>
</dbReference>
<dbReference type="OrthoDB" id="9772484at2"/>
<dbReference type="GO" id="GO:0009416">
    <property type="term" value="P:response to light stimulus"/>
    <property type="evidence" value="ECO:0007669"/>
    <property type="project" value="TreeGrafter"/>
</dbReference>
<sequence length="493" mass="58392">MNKPGINIVWFKRDLRFTDHEPLFRSLEQEIPTLLLYFFEPSLWQFPDMDVRHGRFIYESLCEMQGRLEDRNGQLYIFHREVIPVFEALQTKYSIKHLFSHEETGNALSFQRDKDVSIFCQSNGIHWHETPNNGVVRRLASRKNWPKRWEKTMSQKPFLVREDHWNLLKLAPEFFDSIRGEEIPAEFKIRHPQFQEGGESWGWKYLESFLKTRHQGYGQSISKPEASRRSCSRISPYLSFGNLSMRMVYTFTKQHYRANGANKRALNNFISRLHWHCHFIQKFEDECSMEFKAVNRAFESLKKEPNPKWIKAWQEGKTGVPLVDACMRCVVATGYINFRMRAMIVSFFVFNLWQDWRDLAHFLARQFLDYEPGIHYPQIQMQAGLTGVNTIRIYNPIKNSYAHDPEGEFIKKWIPELAQVPSTLIHEPWKLSELEQEMYHVTLGTDYPFPIVDVEASRKTASEKIYAIKKSKEAKQEGKRILQKHVNNPQKDS</sequence>
<organism evidence="8 9">
    <name type="scientific">Aquirufa rosea</name>
    <dbReference type="NCBI Taxonomy" id="2509241"/>
    <lineage>
        <taxon>Bacteria</taxon>
        <taxon>Pseudomonadati</taxon>
        <taxon>Bacteroidota</taxon>
        <taxon>Cytophagia</taxon>
        <taxon>Cytophagales</taxon>
        <taxon>Flectobacillaceae</taxon>
        <taxon>Aquirufa</taxon>
    </lineage>
</organism>
<dbReference type="GO" id="GO:0071949">
    <property type="term" value="F:FAD binding"/>
    <property type="evidence" value="ECO:0007669"/>
    <property type="project" value="TreeGrafter"/>
</dbReference>
<dbReference type="InterPro" id="IPR018394">
    <property type="entry name" value="DNA_photolyase_1_CS_C"/>
</dbReference>
<dbReference type="GO" id="GO:0003677">
    <property type="term" value="F:DNA binding"/>
    <property type="evidence" value="ECO:0007669"/>
    <property type="project" value="TreeGrafter"/>
</dbReference>
<dbReference type="Proteomes" id="UP000289455">
    <property type="component" value="Unassembled WGS sequence"/>
</dbReference>
<evidence type="ECO:0000256" key="5">
    <source>
        <dbReference type="PIRSR" id="PIRSR602081-1"/>
    </source>
</evidence>
<dbReference type="SUPFAM" id="SSF48173">
    <property type="entry name" value="Cryptochrome/photolyase FAD-binding domain"/>
    <property type="match status" value="1"/>
</dbReference>
<evidence type="ECO:0000256" key="2">
    <source>
        <dbReference type="ARBA" id="ARBA00022630"/>
    </source>
</evidence>
<dbReference type="InterPro" id="IPR006050">
    <property type="entry name" value="DNA_photolyase_N"/>
</dbReference>
<dbReference type="PRINTS" id="PR00147">
    <property type="entry name" value="DNAPHOTLYASE"/>
</dbReference>
<keyword evidence="9" id="KW-1185">Reference proteome</keyword>
<evidence type="ECO:0000259" key="7">
    <source>
        <dbReference type="PROSITE" id="PS51645"/>
    </source>
</evidence>
<comment type="cofactor">
    <cofactor evidence="5">
        <name>FAD</name>
        <dbReference type="ChEBI" id="CHEBI:57692"/>
    </cofactor>
    <text evidence="5">Binds 1 FAD per subunit.</text>
</comment>
<dbReference type="Gene3D" id="3.40.50.620">
    <property type="entry name" value="HUPs"/>
    <property type="match status" value="1"/>
</dbReference>
<gene>
    <name evidence="8" type="ORF">ESB04_12025</name>
</gene>
<dbReference type="InterPro" id="IPR036134">
    <property type="entry name" value="Crypto/Photolyase_FAD-like_sf"/>
</dbReference>
<dbReference type="RefSeq" id="WP_129028001.1">
    <property type="nucleotide sequence ID" value="NZ_SDHY01000009.1"/>
</dbReference>
<dbReference type="SUPFAM" id="SSF52425">
    <property type="entry name" value="Cryptochrome/photolyase, N-terminal domain"/>
    <property type="match status" value="1"/>
</dbReference>
<dbReference type="PROSITE" id="PS51645">
    <property type="entry name" value="PHR_CRY_ALPHA_BETA"/>
    <property type="match status" value="1"/>
</dbReference>
<keyword evidence="8" id="KW-0456">Lyase</keyword>
<dbReference type="Gene3D" id="1.25.40.80">
    <property type="match status" value="1"/>
</dbReference>
<dbReference type="InterPro" id="IPR005101">
    <property type="entry name" value="Cryptochr/Photolyase_FAD-bd"/>
</dbReference>